<evidence type="ECO:0000256" key="1">
    <source>
        <dbReference type="ARBA" id="ARBA00022679"/>
    </source>
</evidence>
<accession>A0A0G0N8H8</accession>
<organism evidence="4 5">
    <name type="scientific">Candidatus Woesebacteria bacterium GW2011_GWA1_39_21</name>
    <dbReference type="NCBI Taxonomy" id="1618550"/>
    <lineage>
        <taxon>Bacteria</taxon>
        <taxon>Candidatus Woeseibacteriota</taxon>
    </lineage>
</organism>
<comment type="caution">
    <text evidence="4">The sequence shown here is derived from an EMBL/GenBank/DDBJ whole genome shotgun (WGS) entry which is preliminary data.</text>
</comment>
<dbReference type="GO" id="GO:0016757">
    <property type="term" value="F:glycosyltransferase activity"/>
    <property type="evidence" value="ECO:0007669"/>
    <property type="project" value="InterPro"/>
</dbReference>
<name>A0A0G0N8H8_9BACT</name>
<sequence length="361" mass="40842">MKIAIDASQVIYDTGVSVYTRNLIGSILSIDKKDNFLLFGGSLRRIPKLVDTFSKLTQLSNNARSIVFPIPPFLSDVLFNRLGWSIDPLIGKADIFHSSDWTQPSSSAFKVTTVHDLVPILFERMSHPKIVEVHKRRLERVMKYADRIIVPSQTTRDDLLKLGCPEKVINVIPEAVDPSFHKCTREIVESTRRRYNLNSKYLLAVGTSYRKNIERIIQAFEKVRVGRRLKLVVIGEVRKPMHFVRNVVYLGSVTQRDIVPMYAGSEALLYPSLYEGFGLPILEAFSLGVPVLTSNRGSMGEIAGDAAVLVDPENLDSISRGIEKLLENKNFYARLGKKEIKKYSWRSTALLTLSLYKNLVK</sequence>
<evidence type="ECO:0000259" key="2">
    <source>
        <dbReference type="Pfam" id="PF00534"/>
    </source>
</evidence>
<keyword evidence="1 4" id="KW-0808">Transferase</keyword>
<dbReference type="InterPro" id="IPR028098">
    <property type="entry name" value="Glyco_trans_4-like_N"/>
</dbReference>
<dbReference type="SUPFAM" id="SSF53756">
    <property type="entry name" value="UDP-Glycosyltransferase/glycogen phosphorylase"/>
    <property type="match status" value="1"/>
</dbReference>
<reference evidence="4 5" key="1">
    <citation type="journal article" date="2015" name="Nature">
        <title>rRNA introns, odd ribosomes, and small enigmatic genomes across a large radiation of phyla.</title>
        <authorList>
            <person name="Brown C.T."/>
            <person name="Hug L.A."/>
            <person name="Thomas B.C."/>
            <person name="Sharon I."/>
            <person name="Castelle C.J."/>
            <person name="Singh A."/>
            <person name="Wilkins M.J."/>
            <person name="Williams K.H."/>
            <person name="Banfield J.F."/>
        </authorList>
    </citation>
    <scope>NUCLEOTIDE SEQUENCE [LARGE SCALE GENOMIC DNA]</scope>
</reference>
<dbReference type="InterPro" id="IPR001296">
    <property type="entry name" value="Glyco_trans_1"/>
</dbReference>
<dbReference type="Proteomes" id="UP000034246">
    <property type="component" value="Unassembled WGS sequence"/>
</dbReference>
<dbReference type="GO" id="GO:0009103">
    <property type="term" value="P:lipopolysaccharide biosynthetic process"/>
    <property type="evidence" value="ECO:0007669"/>
    <property type="project" value="TreeGrafter"/>
</dbReference>
<evidence type="ECO:0000259" key="3">
    <source>
        <dbReference type="Pfam" id="PF13439"/>
    </source>
</evidence>
<dbReference type="EMBL" id="LBWP01000003">
    <property type="protein sequence ID" value="KKR11748.1"/>
    <property type="molecule type" value="Genomic_DNA"/>
</dbReference>
<proteinExistence type="predicted"/>
<dbReference type="PANTHER" id="PTHR46401">
    <property type="entry name" value="GLYCOSYLTRANSFERASE WBBK-RELATED"/>
    <property type="match status" value="1"/>
</dbReference>
<protein>
    <submittedName>
        <fullName evidence="4">Glycosyltransferase</fullName>
    </submittedName>
</protein>
<dbReference type="CDD" id="cd03809">
    <property type="entry name" value="GT4_MtfB-like"/>
    <property type="match status" value="1"/>
</dbReference>
<dbReference type="STRING" id="1618550.UT39_C0003G0017"/>
<evidence type="ECO:0000313" key="4">
    <source>
        <dbReference type="EMBL" id="KKR11748.1"/>
    </source>
</evidence>
<dbReference type="AlphaFoldDB" id="A0A0G0N8H8"/>
<dbReference type="PANTHER" id="PTHR46401:SF2">
    <property type="entry name" value="GLYCOSYLTRANSFERASE WBBK-RELATED"/>
    <property type="match status" value="1"/>
</dbReference>
<feature type="domain" description="Glycosyltransferase subfamily 4-like N-terminal" evidence="3">
    <location>
        <begin position="67"/>
        <end position="179"/>
    </location>
</feature>
<dbReference type="Pfam" id="PF13439">
    <property type="entry name" value="Glyco_transf_4"/>
    <property type="match status" value="1"/>
</dbReference>
<gene>
    <name evidence="4" type="ORF">UT39_C0003G0017</name>
</gene>
<feature type="domain" description="Glycosyl transferase family 1" evidence="2">
    <location>
        <begin position="197"/>
        <end position="340"/>
    </location>
</feature>
<evidence type="ECO:0000313" key="5">
    <source>
        <dbReference type="Proteomes" id="UP000034246"/>
    </source>
</evidence>
<dbReference type="Pfam" id="PF00534">
    <property type="entry name" value="Glycos_transf_1"/>
    <property type="match status" value="1"/>
</dbReference>
<dbReference type="Gene3D" id="3.40.50.2000">
    <property type="entry name" value="Glycogen Phosphorylase B"/>
    <property type="match status" value="2"/>
</dbReference>